<organism evidence="6 7">
    <name type="scientific">Solanum stoloniferum</name>
    <dbReference type="NCBI Taxonomy" id="62892"/>
    <lineage>
        <taxon>Eukaryota</taxon>
        <taxon>Viridiplantae</taxon>
        <taxon>Streptophyta</taxon>
        <taxon>Embryophyta</taxon>
        <taxon>Tracheophyta</taxon>
        <taxon>Spermatophyta</taxon>
        <taxon>Magnoliopsida</taxon>
        <taxon>eudicotyledons</taxon>
        <taxon>Gunneridae</taxon>
        <taxon>Pentapetalae</taxon>
        <taxon>asterids</taxon>
        <taxon>lamiids</taxon>
        <taxon>Solanales</taxon>
        <taxon>Solanaceae</taxon>
        <taxon>Solanoideae</taxon>
        <taxon>Solaneae</taxon>
        <taxon>Solanum</taxon>
    </lineage>
</organism>
<comment type="subcellular location">
    <subcellularLocation>
        <location evidence="1">Membrane</location>
        <topology evidence="1">Multi-pass membrane protein</topology>
    </subcellularLocation>
</comment>
<dbReference type="AlphaFoldDB" id="A0ABD2TJ76"/>
<evidence type="ECO:0000256" key="5">
    <source>
        <dbReference type="SAM" id="Phobius"/>
    </source>
</evidence>
<dbReference type="GO" id="GO:0016020">
    <property type="term" value="C:membrane"/>
    <property type="evidence" value="ECO:0007669"/>
    <property type="project" value="UniProtKB-SubCell"/>
</dbReference>
<proteinExistence type="predicted"/>
<keyword evidence="3 5" id="KW-1133">Transmembrane helix</keyword>
<accession>A0ABD2TJ76</accession>
<keyword evidence="4 5" id="KW-0472">Membrane</keyword>
<evidence type="ECO:0000256" key="4">
    <source>
        <dbReference type="ARBA" id="ARBA00023136"/>
    </source>
</evidence>
<name>A0ABD2TJ76_9SOLN</name>
<evidence type="ECO:0000313" key="6">
    <source>
        <dbReference type="EMBL" id="KAL3356304.1"/>
    </source>
</evidence>
<protein>
    <submittedName>
        <fullName evidence="6">Uncharacterized protein</fullName>
    </submittedName>
</protein>
<dbReference type="EMBL" id="JBJKTR010000010">
    <property type="protein sequence ID" value="KAL3356304.1"/>
    <property type="molecule type" value="Genomic_DNA"/>
</dbReference>
<dbReference type="Proteomes" id="UP001627284">
    <property type="component" value="Unassembled WGS sequence"/>
</dbReference>
<sequence length="172" mass="19540">WLMRSVRDLSCAMESMGPLVERVQSKSKQALLQWVDGVREACCLHRVIIYSLRSKQLAIRTGQCFLLNGFIFLGSILVLKSVIIPSLEWILPGHCRLINSQQPCSFSNILEFYRFLRVGLVQLFYLVYARKNKGGFGMLESGWKSVGAQGEMEDCPSLHLVDYLAGKESKMF</sequence>
<feature type="non-terminal residue" evidence="6">
    <location>
        <position position="1"/>
    </location>
</feature>
<keyword evidence="2 5" id="KW-0812">Transmembrane</keyword>
<dbReference type="PANTHER" id="PTHR21389">
    <property type="entry name" value="P53 INDUCED PROTEIN"/>
    <property type="match status" value="1"/>
</dbReference>
<evidence type="ECO:0000313" key="7">
    <source>
        <dbReference type="Proteomes" id="UP001627284"/>
    </source>
</evidence>
<comment type="caution">
    <text evidence="6">The sequence shown here is derived from an EMBL/GenBank/DDBJ whole genome shotgun (WGS) entry which is preliminary data.</text>
</comment>
<keyword evidence="7" id="KW-1185">Reference proteome</keyword>
<reference evidence="6 7" key="1">
    <citation type="submission" date="2024-05" db="EMBL/GenBank/DDBJ databases">
        <title>De novo assembly of an allotetraploid wild potato.</title>
        <authorList>
            <person name="Hosaka A.J."/>
        </authorList>
    </citation>
    <scope>NUCLEOTIDE SEQUENCE [LARGE SCALE GENOMIC DNA]</scope>
    <source>
        <tissue evidence="6">Young leaves</tissue>
    </source>
</reference>
<feature type="transmembrane region" description="Helical" evidence="5">
    <location>
        <begin position="65"/>
        <end position="84"/>
    </location>
</feature>
<gene>
    <name evidence="6" type="ORF">AABB24_017136</name>
</gene>
<evidence type="ECO:0000256" key="2">
    <source>
        <dbReference type="ARBA" id="ARBA00022692"/>
    </source>
</evidence>
<dbReference type="PANTHER" id="PTHR21389:SF0">
    <property type="entry name" value="ETOPOSIDE-INDUCED PROTEIN 2.4 HOMOLOG"/>
    <property type="match status" value="1"/>
</dbReference>
<evidence type="ECO:0000256" key="3">
    <source>
        <dbReference type="ARBA" id="ARBA00022989"/>
    </source>
</evidence>
<evidence type="ECO:0000256" key="1">
    <source>
        <dbReference type="ARBA" id="ARBA00004141"/>
    </source>
</evidence>